<gene>
    <name evidence="2" type="ORF">LYSIN_04002</name>
</gene>
<evidence type="ECO:0000313" key="2">
    <source>
        <dbReference type="EMBL" id="POZ54333.1"/>
    </source>
</evidence>
<evidence type="ECO:0000256" key="1">
    <source>
        <dbReference type="SAM" id="SignalP"/>
    </source>
</evidence>
<dbReference type="RefSeq" id="WP_103977938.1">
    <property type="nucleotide sequence ID" value="NZ_CP194323.1"/>
</dbReference>
<proteinExistence type="predicted"/>
<feature type="chain" id="PRO_5039455214" evidence="1">
    <location>
        <begin position="23"/>
        <end position="112"/>
    </location>
</feature>
<accession>A0A2S5CU21</accession>
<organism evidence="2 3">
    <name type="scientific">Lysinibacillus sphaericus</name>
    <name type="common">Bacillus sphaericus</name>
    <dbReference type="NCBI Taxonomy" id="1421"/>
    <lineage>
        <taxon>Bacteria</taxon>
        <taxon>Bacillati</taxon>
        <taxon>Bacillota</taxon>
        <taxon>Bacilli</taxon>
        <taxon>Bacillales</taxon>
        <taxon>Bacillaceae</taxon>
        <taxon>Lysinibacillus</taxon>
    </lineage>
</organism>
<sequence>MKFKVFLLSMITLVSISGLSYGMPEAKAASNERSVQAVIKLNIRDYTVRVPTNSSNYQLTYHEPGMTYVTSNNSISVTSTGRLITYFSTTANVFVYRDGKLDHTITVIVGRG</sequence>
<comment type="caution">
    <text evidence="2">The sequence shown here is derived from an EMBL/GenBank/DDBJ whole genome shotgun (WGS) entry which is preliminary data.</text>
</comment>
<evidence type="ECO:0000313" key="3">
    <source>
        <dbReference type="Proteomes" id="UP000237319"/>
    </source>
</evidence>
<name>A0A2S5CU21_LYSSH</name>
<dbReference type="Proteomes" id="UP000237319">
    <property type="component" value="Unassembled WGS sequence"/>
</dbReference>
<dbReference type="EMBL" id="PGLV01000005">
    <property type="protein sequence ID" value="POZ54333.1"/>
    <property type="molecule type" value="Genomic_DNA"/>
</dbReference>
<keyword evidence="1" id="KW-0732">Signal</keyword>
<protein>
    <submittedName>
        <fullName evidence="2">Uncharacterized protein</fullName>
    </submittedName>
</protein>
<dbReference type="AlphaFoldDB" id="A0A2S5CU21"/>
<keyword evidence="3" id="KW-1185">Reference proteome</keyword>
<reference evidence="2 3" key="1">
    <citation type="submission" date="2017-11" db="EMBL/GenBank/DDBJ databases">
        <title>Genome sequence of Lysinibacillus sphaericus, a lignin-degrading bacteria isolated from municipal solid waste soil.</title>
        <authorList>
            <person name="Persinoti G.F."/>
            <person name="Paixao D.A."/>
            <person name="Bugg T.D."/>
            <person name="Squina F.M."/>
        </authorList>
    </citation>
    <scope>NUCLEOTIDE SEQUENCE [LARGE SCALE GENOMIC DNA]</scope>
    <source>
        <strain evidence="2 3">A1</strain>
    </source>
</reference>
<feature type="signal peptide" evidence="1">
    <location>
        <begin position="1"/>
        <end position="22"/>
    </location>
</feature>